<dbReference type="InterPro" id="IPR029058">
    <property type="entry name" value="AB_hydrolase_fold"/>
</dbReference>
<organism evidence="10 11">
    <name type="scientific">Cytospora paraplurivora</name>
    <dbReference type="NCBI Taxonomy" id="2898453"/>
    <lineage>
        <taxon>Eukaryota</taxon>
        <taxon>Fungi</taxon>
        <taxon>Dikarya</taxon>
        <taxon>Ascomycota</taxon>
        <taxon>Pezizomycotina</taxon>
        <taxon>Sordariomycetes</taxon>
        <taxon>Sordariomycetidae</taxon>
        <taxon>Diaporthales</taxon>
        <taxon>Cytosporaceae</taxon>
        <taxon>Cytospora</taxon>
    </lineage>
</organism>
<dbReference type="PROSITE" id="PS00678">
    <property type="entry name" value="WD_REPEATS_1"/>
    <property type="match status" value="1"/>
</dbReference>
<evidence type="ECO:0000256" key="7">
    <source>
        <dbReference type="ARBA" id="ARBA00040563"/>
    </source>
</evidence>
<dbReference type="PROSITE" id="PS50082">
    <property type="entry name" value="WD_REPEATS_2"/>
    <property type="match status" value="1"/>
</dbReference>
<dbReference type="GO" id="GO:0052689">
    <property type="term" value="F:carboxylic ester hydrolase activity"/>
    <property type="evidence" value="ECO:0007669"/>
    <property type="project" value="UniProtKB-ARBA"/>
</dbReference>
<dbReference type="SMART" id="SM00320">
    <property type="entry name" value="WD40"/>
    <property type="match status" value="4"/>
</dbReference>
<evidence type="ECO:0000256" key="4">
    <source>
        <dbReference type="ARBA" id="ARBA00037338"/>
    </source>
</evidence>
<name>A0AAN9UE78_9PEZI</name>
<evidence type="ECO:0000256" key="9">
    <source>
        <dbReference type="SAM" id="MobiDB-lite"/>
    </source>
</evidence>
<sequence length="654" mass="69969">MSNEDIPPQPKAILRGHKTQVHAATFIRSNERLLTGDADGFVIVWDLSIMRATAVWRAHDNAILGISEWAPDRVITHGRDNKLVVWKLSAQDETAMSSILPLDPAPEPRFKPWMLHLLEVNTMNFCSFASSSAFPPADASGSLEPRDSELLIAVPNTLASEAVDIYRLPGQTRLHTVKLGHENGMVMALALVWLTGILTLIVGYENGIAVAAQLHADGSWVTIYRSQCHKQPVLSLDVAPSLEYFLTSGADAIIAKHPLLPQQDRIAGLVGGAPETSSPKVGSGNTNSVGGTSAEQQREQEKPRSTLSALLASQKPVESSVMTGTVHVQTQPIKVVNTKHSGQQGLGMRSDGRIFATAGWDSKVRVYSAKTMREVAVLKWHPVGCFAVGFADLTASTSVENKPTRNEPDDDEASAETRLVPRMLEMTVKDRRIRQAKTAHWLAAGSKDGKPALKSTSSAPERPPPQRASAPPSPLRPHHADLLRLELRGHRLPACGSQSPCGEISYADLAKQGVAAVTTAVNDFNQKCPNTSIVLLGYSQGGQTMNDALCGGGGTAEGVISTAVPLSSAAVSQIKAAIFMGDPRYVSGLSYEVGTLLQFDARSSGFSCPSAAKIQSYCDSSDPYCCDGSDAATQQGHESEYGQQALAFVNKVDS</sequence>
<dbReference type="SUPFAM" id="SSF53474">
    <property type="entry name" value="alpha/beta-Hydrolases"/>
    <property type="match status" value="1"/>
</dbReference>
<evidence type="ECO:0000313" key="10">
    <source>
        <dbReference type="EMBL" id="KAK7741798.1"/>
    </source>
</evidence>
<proteinExistence type="inferred from homology"/>
<evidence type="ECO:0000256" key="8">
    <source>
        <dbReference type="PROSITE-ProRule" id="PRU00221"/>
    </source>
</evidence>
<dbReference type="InterPro" id="IPR019775">
    <property type="entry name" value="WD40_repeat_CS"/>
</dbReference>
<dbReference type="Pfam" id="PF00400">
    <property type="entry name" value="WD40"/>
    <property type="match status" value="1"/>
</dbReference>
<evidence type="ECO:0000256" key="6">
    <source>
        <dbReference type="ARBA" id="ARBA00038749"/>
    </source>
</evidence>
<dbReference type="PANTHER" id="PTHR19854">
    <property type="entry name" value="TRANSDUCIN BETA-LIKE 3"/>
    <property type="match status" value="1"/>
</dbReference>
<dbReference type="SMART" id="SM01110">
    <property type="entry name" value="Cutinase"/>
    <property type="match status" value="1"/>
</dbReference>
<feature type="repeat" description="WD" evidence="8">
    <location>
        <begin position="14"/>
        <end position="55"/>
    </location>
</feature>
<evidence type="ECO:0000256" key="2">
    <source>
        <dbReference type="ARBA" id="ARBA00022737"/>
    </source>
</evidence>
<evidence type="ECO:0000256" key="1">
    <source>
        <dbReference type="ARBA" id="ARBA00022574"/>
    </source>
</evidence>
<keyword evidence="2" id="KW-0677">Repeat</keyword>
<dbReference type="PROSITE" id="PS50294">
    <property type="entry name" value="WD_REPEATS_REGION"/>
    <property type="match status" value="1"/>
</dbReference>
<dbReference type="EMBL" id="JAJSPL020000017">
    <property type="protein sequence ID" value="KAK7741798.1"/>
    <property type="molecule type" value="Genomic_DNA"/>
</dbReference>
<dbReference type="InterPro" id="IPR036322">
    <property type="entry name" value="WD40_repeat_dom_sf"/>
</dbReference>
<dbReference type="Gene3D" id="3.40.50.1820">
    <property type="entry name" value="alpha/beta hydrolase"/>
    <property type="match status" value="1"/>
</dbReference>
<dbReference type="InterPro" id="IPR001680">
    <property type="entry name" value="WD40_rpt"/>
</dbReference>
<feature type="region of interest" description="Disordered" evidence="9">
    <location>
        <begin position="439"/>
        <end position="477"/>
    </location>
</feature>
<comment type="subunit">
    <text evidence="6">Component of the ASTRA chromatin remodeling machinery complex.</text>
</comment>
<accession>A0AAN9UE78</accession>
<evidence type="ECO:0000256" key="3">
    <source>
        <dbReference type="ARBA" id="ARBA00022801"/>
    </source>
</evidence>
<evidence type="ECO:0000256" key="5">
    <source>
        <dbReference type="ARBA" id="ARBA00037931"/>
    </source>
</evidence>
<dbReference type="InterPro" id="IPR000675">
    <property type="entry name" value="Cutinase/axe"/>
</dbReference>
<gene>
    <name evidence="10" type="primary">asa1</name>
    <name evidence="10" type="ORF">SLS53_004862</name>
</gene>
<dbReference type="PANTHER" id="PTHR19854:SF1">
    <property type="entry name" value="GUANINE NUCLEOTIDE-BINDING PROTEIN SUBUNIT BETA-LIKE PROTEIN 1"/>
    <property type="match status" value="1"/>
</dbReference>
<reference evidence="10 11" key="1">
    <citation type="journal article" date="2023" name="PLoS ONE">
        <title>Cytospora paraplurivora sp. nov. isolated from orchards with fruit tree decline syndrome in Ontario, Canada.</title>
        <authorList>
            <person name="Ilyukhin E."/>
            <person name="Nguyen H.D.T."/>
            <person name="Castle A.J."/>
            <person name="Ellouze W."/>
        </authorList>
    </citation>
    <scope>NUCLEOTIDE SEQUENCE [LARGE SCALE GENOMIC DNA]</scope>
    <source>
        <strain evidence="10 11">FDS-564</strain>
    </source>
</reference>
<dbReference type="InterPro" id="IPR015943">
    <property type="entry name" value="WD40/YVTN_repeat-like_dom_sf"/>
</dbReference>
<evidence type="ECO:0000313" key="11">
    <source>
        <dbReference type="Proteomes" id="UP001320245"/>
    </source>
</evidence>
<feature type="compositionally biased region" description="Low complexity" evidence="9">
    <location>
        <begin position="281"/>
        <end position="293"/>
    </location>
</feature>
<comment type="caution">
    <text evidence="10">The sequence shown here is derived from an EMBL/GenBank/DDBJ whole genome shotgun (WGS) entry which is preliminary data.</text>
</comment>
<feature type="compositionally biased region" description="Pro residues" evidence="9">
    <location>
        <begin position="461"/>
        <end position="475"/>
    </location>
</feature>
<dbReference type="Pfam" id="PF01083">
    <property type="entry name" value="Cutinase"/>
    <property type="match status" value="1"/>
</dbReference>
<keyword evidence="1 8" id="KW-0853">WD repeat</keyword>
<protein>
    <recommendedName>
        <fullName evidence="7">ASTRA-associated protein 1</fullName>
    </recommendedName>
</protein>
<comment type="function">
    <text evidence="4">Component of the ASTRA complex involved in chromatin remodeling.</text>
</comment>
<dbReference type="SUPFAM" id="SSF50978">
    <property type="entry name" value="WD40 repeat-like"/>
    <property type="match status" value="1"/>
</dbReference>
<feature type="region of interest" description="Disordered" evidence="9">
    <location>
        <begin position="399"/>
        <end position="418"/>
    </location>
</feature>
<dbReference type="Proteomes" id="UP001320245">
    <property type="component" value="Unassembled WGS sequence"/>
</dbReference>
<dbReference type="Gene3D" id="2.130.10.10">
    <property type="entry name" value="YVTN repeat-like/Quinoprotein amine dehydrogenase"/>
    <property type="match status" value="2"/>
</dbReference>
<keyword evidence="11" id="KW-1185">Reference proteome</keyword>
<dbReference type="AlphaFoldDB" id="A0AAN9UE78"/>
<comment type="similarity">
    <text evidence="5">Belongs to the WD repeat ASA1 family.</text>
</comment>
<feature type="region of interest" description="Disordered" evidence="9">
    <location>
        <begin position="270"/>
        <end position="306"/>
    </location>
</feature>
<keyword evidence="3" id="KW-0378">Hydrolase</keyword>